<dbReference type="PANTHER" id="PTHR23232">
    <property type="entry name" value="KRAB DOMAIN C2H2 ZINC FINGER"/>
    <property type="match status" value="1"/>
</dbReference>
<evidence type="ECO:0000256" key="4">
    <source>
        <dbReference type="ARBA" id="ARBA00022833"/>
    </source>
</evidence>
<keyword evidence="1" id="KW-0479">Metal-binding</keyword>
<dbReference type="OrthoDB" id="9892686at2759"/>
<evidence type="ECO:0000259" key="6">
    <source>
        <dbReference type="PROSITE" id="PS50157"/>
    </source>
</evidence>
<dbReference type="InterPro" id="IPR036236">
    <property type="entry name" value="Znf_C2H2_sf"/>
</dbReference>
<dbReference type="InterPro" id="IPR050169">
    <property type="entry name" value="Krueppel_C2H2_ZnF"/>
</dbReference>
<evidence type="ECO:0000256" key="2">
    <source>
        <dbReference type="ARBA" id="ARBA00022737"/>
    </source>
</evidence>
<evidence type="ECO:0000259" key="7">
    <source>
        <dbReference type="PROSITE" id="PS50805"/>
    </source>
</evidence>
<reference evidence="8" key="1">
    <citation type="thesis" date="2020" institute="ProQuest LLC" country="789 East Eisenhower Parkway, Ann Arbor, MI, USA">
        <title>Comparative Genomics and Chromosome Evolution.</title>
        <authorList>
            <person name="Mudd A.B."/>
        </authorList>
    </citation>
    <scope>NUCLEOTIDE SEQUENCE</scope>
    <source>
        <strain evidence="8">Female2</strain>
        <tissue evidence="8">Blood</tissue>
    </source>
</reference>
<dbReference type="EMBL" id="JAACNH010000007">
    <property type="protein sequence ID" value="KAG8438319.1"/>
    <property type="molecule type" value="Genomic_DNA"/>
</dbReference>
<dbReference type="FunFam" id="3.30.160.60:FF:000446">
    <property type="entry name" value="Zinc finger protein"/>
    <property type="match status" value="1"/>
</dbReference>
<evidence type="ECO:0000313" key="8">
    <source>
        <dbReference type="EMBL" id="KAG8438319.1"/>
    </source>
</evidence>
<dbReference type="Pfam" id="PF01352">
    <property type="entry name" value="KRAB"/>
    <property type="match status" value="1"/>
</dbReference>
<dbReference type="AlphaFoldDB" id="A0A8T2IZ53"/>
<evidence type="ECO:0000256" key="3">
    <source>
        <dbReference type="ARBA" id="ARBA00022771"/>
    </source>
</evidence>
<dbReference type="SUPFAM" id="SSF57667">
    <property type="entry name" value="beta-beta-alpha zinc fingers"/>
    <property type="match status" value="1"/>
</dbReference>
<dbReference type="SUPFAM" id="SSF109640">
    <property type="entry name" value="KRAB domain (Kruppel-associated box)"/>
    <property type="match status" value="1"/>
</dbReference>
<accession>A0A8T2IZ53</accession>
<keyword evidence="4" id="KW-0862">Zinc</keyword>
<proteinExistence type="predicted"/>
<keyword evidence="9" id="KW-1185">Reference proteome</keyword>
<evidence type="ECO:0000256" key="1">
    <source>
        <dbReference type="ARBA" id="ARBA00022723"/>
    </source>
</evidence>
<dbReference type="Gene3D" id="3.30.160.60">
    <property type="entry name" value="Classic Zinc Finger"/>
    <property type="match status" value="1"/>
</dbReference>
<dbReference type="SMART" id="SM00349">
    <property type="entry name" value="KRAB"/>
    <property type="match status" value="1"/>
</dbReference>
<organism evidence="8 9">
    <name type="scientific">Hymenochirus boettgeri</name>
    <name type="common">Congo dwarf clawed frog</name>
    <dbReference type="NCBI Taxonomy" id="247094"/>
    <lineage>
        <taxon>Eukaryota</taxon>
        <taxon>Metazoa</taxon>
        <taxon>Chordata</taxon>
        <taxon>Craniata</taxon>
        <taxon>Vertebrata</taxon>
        <taxon>Euteleostomi</taxon>
        <taxon>Amphibia</taxon>
        <taxon>Batrachia</taxon>
        <taxon>Anura</taxon>
        <taxon>Pipoidea</taxon>
        <taxon>Pipidae</taxon>
        <taxon>Pipinae</taxon>
        <taxon>Hymenochirus</taxon>
    </lineage>
</organism>
<dbReference type="InterPro" id="IPR013087">
    <property type="entry name" value="Znf_C2H2_type"/>
</dbReference>
<dbReference type="PROSITE" id="PS50157">
    <property type="entry name" value="ZINC_FINGER_C2H2_2"/>
    <property type="match status" value="1"/>
</dbReference>
<dbReference type="GO" id="GO:0008270">
    <property type="term" value="F:zinc ion binding"/>
    <property type="evidence" value="ECO:0007669"/>
    <property type="project" value="UniProtKB-KW"/>
</dbReference>
<name>A0A8T2IZ53_9PIPI</name>
<dbReference type="InterPro" id="IPR036051">
    <property type="entry name" value="KRAB_dom_sf"/>
</dbReference>
<feature type="non-terminal residue" evidence="8">
    <location>
        <position position="1"/>
    </location>
</feature>
<dbReference type="GO" id="GO:0006355">
    <property type="term" value="P:regulation of DNA-templated transcription"/>
    <property type="evidence" value="ECO:0007669"/>
    <property type="project" value="InterPro"/>
</dbReference>
<keyword evidence="3 5" id="KW-0863">Zinc-finger</keyword>
<feature type="domain" description="KRAB" evidence="7">
    <location>
        <begin position="167"/>
        <end position="238"/>
    </location>
</feature>
<evidence type="ECO:0000256" key="5">
    <source>
        <dbReference type="PROSITE-ProRule" id="PRU00042"/>
    </source>
</evidence>
<dbReference type="PROSITE" id="PS50805">
    <property type="entry name" value="KRAB"/>
    <property type="match status" value="1"/>
</dbReference>
<comment type="caution">
    <text evidence="8">The sequence shown here is derived from an EMBL/GenBank/DDBJ whole genome shotgun (WGS) entry which is preliminary data.</text>
</comment>
<dbReference type="CDD" id="cd07765">
    <property type="entry name" value="KRAB_A-box"/>
    <property type="match status" value="1"/>
</dbReference>
<dbReference type="PROSITE" id="PS00028">
    <property type="entry name" value="ZINC_FINGER_C2H2_1"/>
    <property type="match status" value="1"/>
</dbReference>
<evidence type="ECO:0000313" key="9">
    <source>
        <dbReference type="Proteomes" id="UP000812440"/>
    </source>
</evidence>
<keyword evidence="2" id="KW-0677">Repeat</keyword>
<gene>
    <name evidence="8" type="ORF">GDO86_008847</name>
</gene>
<dbReference type="PANTHER" id="PTHR23232:SF142">
    <property type="entry name" value="GASTRULA ZINC FINGER PROTEIN XLCGF57.1-LIKE-RELATED"/>
    <property type="match status" value="1"/>
</dbReference>
<dbReference type="InterPro" id="IPR001909">
    <property type="entry name" value="KRAB"/>
</dbReference>
<dbReference type="Gene3D" id="6.10.140.140">
    <property type="match status" value="1"/>
</dbReference>
<protein>
    <submittedName>
        <fullName evidence="8">Uncharacterized protein</fullName>
    </submittedName>
</protein>
<dbReference type="Proteomes" id="UP000812440">
    <property type="component" value="Chromosome 4"/>
</dbReference>
<feature type="domain" description="C2H2-type" evidence="6">
    <location>
        <begin position="113"/>
        <end position="140"/>
    </location>
</feature>
<sequence>MEPRIYLNPQQGKVWVQSPDRMTDGINVHPTATSITGHGGDPIGLGHQTLKEEGSPEPVTYLLNIVKVEDPSWCPQGGKVNPPGEDPSIQRKDEACMSLLMKLQKHHEKKRPYSCSKCWESFSTLTNLVKHEEIHLVESNAIHEEKKLNPRPERGKRARQKAYPPTYVFDDVAVYFTKEEFDRMGQEQRELYKEVMLENYRTLVSLGCTSEKPIVIMKLRRGEDPYIIDNRPIKKKRGAVRRIT</sequence>